<dbReference type="EMBL" id="KV417577">
    <property type="protein sequence ID" value="KZP17982.1"/>
    <property type="molecule type" value="Genomic_DNA"/>
</dbReference>
<dbReference type="SUPFAM" id="SSF55729">
    <property type="entry name" value="Acyl-CoA N-acyltransferases (Nat)"/>
    <property type="match status" value="1"/>
</dbReference>
<dbReference type="GO" id="GO:0045732">
    <property type="term" value="P:positive regulation of protein catabolic process"/>
    <property type="evidence" value="ECO:0007669"/>
    <property type="project" value="TreeGrafter"/>
</dbReference>
<keyword evidence="5" id="KW-0688">Ribosomal frameshifting</keyword>
<evidence type="ECO:0000256" key="6">
    <source>
        <dbReference type="SAM" id="MobiDB-lite"/>
    </source>
</evidence>
<protein>
    <recommendedName>
        <fullName evidence="4">Ornithine decarboxylase antizyme</fullName>
    </recommendedName>
</protein>
<evidence type="ECO:0000313" key="8">
    <source>
        <dbReference type="Proteomes" id="UP000076532"/>
    </source>
</evidence>
<dbReference type="AlphaFoldDB" id="A0A166GMC8"/>
<comment type="subunit">
    <text evidence="3">Interacts with ODC and thereby sterically blocks ODC homodimerization.</text>
</comment>
<dbReference type="PANTHER" id="PTHR10279:SF10">
    <property type="entry name" value="ORNITHINE DECARBOXYLASE ANTIZYME"/>
    <property type="match status" value="1"/>
</dbReference>
<evidence type="ECO:0000256" key="3">
    <source>
        <dbReference type="ARBA" id="ARBA00011486"/>
    </source>
</evidence>
<proteinExistence type="inferred from homology"/>
<keyword evidence="8" id="KW-1185">Reference proteome</keyword>
<evidence type="ECO:0000256" key="5">
    <source>
        <dbReference type="ARBA" id="ARBA00022758"/>
    </source>
</evidence>
<comment type="function">
    <text evidence="1">Ornithine decarboxylase (ODC) antizyme protein that negatively regulates ODC activity and intracellular polyamine biosynthesis in response to increased intracellular polyamine levels. Binds to ODC monomers, inhibiting the assembly of the functional ODC homodimer, and targets the monomers for ubiquitin-independent proteolytic destruction by the 26S proteasome.</text>
</comment>
<gene>
    <name evidence="7" type="ORF">FIBSPDRAFT_956727</name>
</gene>
<evidence type="ECO:0000256" key="1">
    <source>
        <dbReference type="ARBA" id="ARBA00002307"/>
    </source>
</evidence>
<accession>A0A166GMC8</accession>
<dbReference type="InterPro" id="IPR002993">
    <property type="entry name" value="ODC_AZ"/>
</dbReference>
<organism evidence="7 8">
    <name type="scientific">Athelia psychrophila</name>
    <dbReference type="NCBI Taxonomy" id="1759441"/>
    <lineage>
        <taxon>Eukaryota</taxon>
        <taxon>Fungi</taxon>
        <taxon>Dikarya</taxon>
        <taxon>Basidiomycota</taxon>
        <taxon>Agaricomycotina</taxon>
        <taxon>Agaricomycetes</taxon>
        <taxon>Agaricomycetidae</taxon>
        <taxon>Atheliales</taxon>
        <taxon>Atheliaceae</taxon>
        <taxon>Athelia</taxon>
    </lineage>
</organism>
<dbReference type="GO" id="GO:0005737">
    <property type="term" value="C:cytoplasm"/>
    <property type="evidence" value="ECO:0007669"/>
    <property type="project" value="TreeGrafter"/>
</dbReference>
<dbReference type="Gene3D" id="3.40.630.60">
    <property type="match status" value="1"/>
</dbReference>
<evidence type="ECO:0000256" key="2">
    <source>
        <dbReference type="ARBA" id="ARBA00008796"/>
    </source>
</evidence>
<evidence type="ECO:0000313" key="7">
    <source>
        <dbReference type="EMBL" id="KZP17982.1"/>
    </source>
</evidence>
<name>A0A166GMC8_9AGAM</name>
<dbReference type="InterPro" id="IPR016181">
    <property type="entry name" value="Acyl_CoA_acyltransferase"/>
</dbReference>
<dbReference type="GO" id="GO:0008073">
    <property type="term" value="F:ornithine decarboxylase inhibitor activity"/>
    <property type="evidence" value="ECO:0007669"/>
    <property type="project" value="InterPro"/>
</dbReference>
<dbReference type="Proteomes" id="UP000076532">
    <property type="component" value="Unassembled WGS sequence"/>
</dbReference>
<dbReference type="Pfam" id="PF02100">
    <property type="entry name" value="ODC_AZ"/>
    <property type="match status" value="1"/>
</dbReference>
<dbReference type="GO" id="GO:0075523">
    <property type="term" value="P:viral translational frameshifting"/>
    <property type="evidence" value="ECO:0007669"/>
    <property type="project" value="UniProtKB-KW"/>
</dbReference>
<dbReference type="PANTHER" id="PTHR10279">
    <property type="entry name" value="ORNITHINE DECARBOXYLASE ANTIZYME"/>
    <property type="match status" value="1"/>
</dbReference>
<dbReference type="OrthoDB" id="5959761at2759"/>
<evidence type="ECO:0000256" key="4">
    <source>
        <dbReference type="ARBA" id="ARBA00017712"/>
    </source>
</evidence>
<comment type="similarity">
    <text evidence="2">Belongs to the ODC antizyme family.</text>
</comment>
<dbReference type="InterPro" id="IPR038581">
    <property type="entry name" value="ODC_AZ_sf"/>
</dbReference>
<sequence length="294" mass="31065">MSNFMKPKSSLCPANGRQTVGDGAFSCDASPDVLAVCHLEGTDDIGVFDVPNAKCPPDRGSFDCVTGSRASKISTHLPSALPNSRYAESIIYPPSPPSECESELSDDYVSSRNSLSLSSSISSNASSVGPQDIPGRQKASQPSPQLATPPLTPDDVDRQSIRSNGKTSKDALNFLLTLFPQNGLEALPYAKSVTISAPNMGDVFDGVVLELPGRPKALYVDGKSAESVSLRESIVALMDLADECFQCSALVIALDRSSAALGDILHSFMYVGGTVVTKPPFQADARYLLVGMEI</sequence>
<reference evidence="7 8" key="1">
    <citation type="journal article" date="2016" name="Mol. Biol. Evol.">
        <title>Comparative Genomics of Early-Diverging Mushroom-Forming Fungi Provides Insights into the Origins of Lignocellulose Decay Capabilities.</title>
        <authorList>
            <person name="Nagy L.G."/>
            <person name="Riley R."/>
            <person name="Tritt A."/>
            <person name="Adam C."/>
            <person name="Daum C."/>
            <person name="Floudas D."/>
            <person name="Sun H."/>
            <person name="Yadav J.S."/>
            <person name="Pangilinan J."/>
            <person name="Larsson K.H."/>
            <person name="Matsuura K."/>
            <person name="Barry K."/>
            <person name="Labutti K."/>
            <person name="Kuo R."/>
            <person name="Ohm R.A."/>
            <person name="Bhattacharya S.S."/>
            <person name="Shirouzu T."/>
            <person name="Yoshinaga Y."/>
            <person name="Martin F.M."/>
            <person name="Grigoriev I.V."/>
            <person name="Hibbett D.S."/>
        </authorList>
    </citation>
    <scope>NUCLEOTIDE SEQUENCE [LARGE SCALE GENOMIC DNA]</scope>
    <source>
        <strain evidence="7 8">CBS 109695</strain>
    </source>
</reference>
<dbReference type="GO" id="GO:0005634">
    <property type="term" value="C:nucleus"/>
    <property type="evidence" value="ECO:0007669"/>
    <property type="project" value="TreeGrafter"/>
</dbReference>
<feature type="region of interest" description="Disordered" evidence="6">
    <location>
        <begin position="119"/>
        <end position="163"/>
    </location>
</feature>